<feature type="chain" id="PRO_5030885222" description="Peptidase M11 gametolysin domain-containing protein" evidence="1">
    <location>
        <begin position="17"/>
        <end position="851"/>
    </location>
</feature>
<dbReference type="AlphaFoldDB" id="A0A7S3JYX6"/>
<dbReference type="EMBL" id="HBIJ01012194">
    <property type="protein sequence ID" value="CAE0367553.1"/>
    <property type="molecule type" value="Transcribed_RNA"/>
</dbReference>
<evidence type="ECO:0000256" key="1">
    <source>
        <dbReference type="SAM" id="SignalP"/>
    </source>
</evidence>
<feature type="signal peptide" evidence="1">
    <location>
        <begin position="1"/>
        <end position="16"/>
    </location>
</feature>
<gene>
    <name evidence="2" type="ORF">ALAG00032_LOCUS8310</name>
</gene>
<proteinExistence type="predicted"/>
<organism evidence="2">
    <name type="scientific">Aureoumbra lagunensis</name>
    <dbReference type="NCBI Taxonomy" id="44058"/>
    <lineage>
        <taxon>Eukaryota</taxon>
        <taxon>Sar</taxon>
        <taxon>Stramenopiles</taxon>
        <taxon>Ochrophyta</taxon>
        <taxon>Pelagophyceae</taxon>
        <taxon>Pelagomonadales</taxon>
        <taxon>Aureoumbra</taxon>
    </lineage>
</organism>
<accession>A0A7S3JYX6</accession>
<evidence type="ECO:0008006" key="3">
    <source>
        <dbReference type="Google" id="ProtNLM"/>
    </source>
</evidence>
<reference evidence="2" key="1">
    <citation type="submission" date="2021-01" db="EMBL/GenBank/DDBJ databases">
        <authorList>
            <person name="Corre E."/>
            <person name="Pelletier E."/>
            <person name="Niang G."/>
            <person name="Scheremetjew M."/>
            <person name="Finn R."/>
            <person name="Kale V."/>
            <person name="Holt S."/>
            <person name="Cochrane G."/>
            <person name="Meng A."/>
            <person name="Brown T."/>
            <person name="Cohen L."/>
        </authorList>
    </citation>
    <scope>NUCLEOTIDE SEQUENCE</scope>
    <source>
        <strain evidence="2">CCMP1510</strain>
    </source>
</reference>
<name>A0A7S3JYX6_9STRA</name>
<dbReference type="SUPFAM" id="SSF55486">
    <property type="entry name" value="Metalloproteases ('zincins'), catalytic domain"/>
    <property type="match status" value="1"/>
</dbReference>
<keyword evidence="1" id="KW-0732">Signal</keyword>
<sequence length="851" mass="92484">MMLLIIFLSLLIETIAELNRAITPHGLLVVDLDASHPSKSIHQAVLKEKSNAACQARLQHLRELISNNDIARAIEVALALKNRQNLPDSCKHDKIVTGIGTIYTVVATPSNKINGTVIRNSKIRFKNDERVLPCVSATGKLLYKKNEAIAGFELDNQFVKAETSIICNYESNNESRLVCEAASRTLHNLTLAQALLYADRLQGVRPTPQGHSVRRKDEADIDDFLESAGLAYDTPLNHATGTKKIIYIPVCQKEYGFGCNTGTGFNYGLTSSTHGSNLTLYLQKLHEVSNEFFLSNSYGQLQLAATILEPLQLDYAYASCDTLTPLDYWGSRSSSALDFMTYAKVKEVHGIDVVKDFDFNVIVNRYCPGFSWSGIGWIGFPGLALNLRAFDYDASMIHELGHNLGAEHASLMSGGAKGAKAYIDSLDTWSEYGNAHSTMGRGNHEANGVYYRGYAEFMASSKIIFDWLSGSGEIASVTPYSYSSGEAFCSPCGPITLQATDAGTIQFLGIPVAVEIKCEANNRYFFLEYREVTPSSPGVLVSWTTVSYSTRVAENSVLVDATPDTSSFTDAMIIPGADFTVYCGTSGTNYPVNIAVASSNNFGAVVVTINSAETSAILPEASPKPTPDYGECLYGIVLGKGATVEDATYVDPTDSTVAGIRCCNDNGRGGSICPDGNQATYDLQRAIDECTAIGMRLCTIQEVVDNYSSTVQTGCWYDGANIWTSDFKNCSPSLSPTTTLTCFAVAEGRPTKDSLSLVEYVNPNNTEAGIRCCNDNVGERGASFCPGPDGIMNVPGSKYDYQTAYNTCEENIMRLCTISELFKDVSSIWNTGCDYNTMKVWTSDSTSSCDY</sequence>
<protein>
    <recommendedName>
        <fullName evidence="3">Peptidase M11 gametolysin domain-containing protein</fullName>
    </recommendedName>
</protein>
<evidence type="ECO:0000313" key="2">
    <source>
        <dbReference type="EMBL" id="CAE0367553.1"/>
    </source>
</evidence>